<reference evidence="4" key="1">
    <citation type="journal article" date="2013" name="Genetics">
        <title>The draft genome and transcriptome of Panagrellus redivivus are shaped by the harsh demands of a free-living lifestyle.</title>
        <authorList>
            <person name="Srinivasan J."/>
            <person name="Dillman A.R."/>
            <person name="Macchietto M.G."/>
            <person name="Heikkinen L."/>
            <person name="Lakso M."/>
            <person name="Fracchia K.M."/>
            <person name="Antoshechkin I."/>
            <person name="Mortazavi A."/>
            <person name="Wong G."/>
            <person name="Sternberg P.W."/>
        </authorList>
    </citation>
    <scope>NUCLEOTIDE SEQUENCE [LARGE SCALE GENOMIC DNA]</scope>
    <source>
        <strain evidence="4">MT8872</strain>
    </source>
</reference>
<dbReference type="Proteomes" id="UP000492821">
    <property type="component" value="Unassembled WGS sequence"/>
</dbReference>
<dbReference type="PANTHER" id="PTHR24359:SF1">
    <property type="entry name" value="INHIBITOR OF NUCLEAR FACTOR KAPPA-B KINASE EPSILON SUBUNIT HOMOLOG 1-RELATED"/>
    <property type="match status" value="1"/>
</dbReference>
<dbReference type="SUPFAM" id="SSF56112">
    <property type="entry name" value="Protein kinase-like (PK-like)"/>
    <property type="match status" value="1"/>
</dbReference>
<evidence type="ECO:0000256" key="1">
    <source>
        <dbReference type="PROSITE-ProRule" id="PRU10141"/>
    </source>
</evidence>
<dbReference type="PROSITE" id="PS00107">
    <property type="entry name" value="PROTEIN_KINASE_ATP"/>
    <property type="match status" value="1"/>
</dbReference>
<dbReference type="Pfam" id="PF00069">
    <property type="entry name" value="Pkinase"/>
    <property type="match status" value="1"/>
</dbReference>
<evidence type="ECO:0000259" key="3">
    <source>
        <dbReference type="PROSITE" id="PS50011"/>
    </source>
</evidence>
<keyword evidence="4" id="KW-1185">Reference proteome</keyword>
<dbReference type="InterPro" id="IPR000719">
    <property type="entry name" value="Prot_kinase_dom"/>
</dbReference>
<feature type="compositionally biased region" description="Basic and acidic residues" evidence="2">
    <location>
        <begin position="428"/>
        <end position="439"/>
    </location>
</feature>
<keyword evidence="1" id="KW-0067">ATP-binding</keyword>
<proteinExistence type="predicted"/>
<evidence type="ECO:0000313" key="5">
    <source>
        <dbReference type="WBParaSite" id="Pan_g11336.t1"/>
    </source>
</evidence>
<feature type="domain" description="Protein kinase" evidence="3">
    <location>
        <begin position="111"/>
        <end position="381"/>
    </location>
</feature>
<evidence type="ECO:0000313" key="4">
    <source>
        <dbReference type="Proteomes" id="UP000492821"/>
    </source>
</evidence>
<dbReference type="PROSITE" id="PS50011">
    <property type="entry name" value="PROTEIN_KINASE_DOM"/>
    <property type="match status" value="1"/>
</dbReference>
<feature type="binding site" evidence="1">
    <location>
        <position position="140"/>
    </location>
    <ligand>
        <name>ATP</name>
        <dbReference type="ChEBI" id="CHEBI:30616"/>
    </ligand>
</feature>
<dbReference type="InterPro" id="IPR017441">
    <property type="entry name" value="Protein_kinase_ATP_BS"/>
</dbReference>
<reference evidence="5" key="2">
    <citation type="submission" date="2020-10" db="UniProtKB">
        <authorList>
            <consortium name="WormBaseParasite"/>
        </authorList>
    </citation>
    <scope>IDENTIFICATION</scope>
</reference>
<dbReference type="GO" id="GO:0004674">
    <property type="term" value="F:protein serine/threonine kinase activity"/>
    <property type="evidence" value="ECO:0007669"/>
    <property type="project" value="TreeGrafter"/>
</dbReference>
<accession>A0A7E4UPQ2</accession>
<sequence>MLFYELGTMPSSSDMASLHHRAVSDLDIANSSLSYSNDAPEYHGSDLSALSIKEKQKSEELAARLPPPSVRRHASLAVDNSRRLNTVRNPALKRGSVTMEQIKKVDLDAEYAVYKQLGSGRFGFIKLAEHKQAKKKIAIKFFPRPQIKQSEFVREYNYSYFLSPHPNIIDTYDGMFASNDDSAFFFVQEFCPYASLREAVEAAPNGLTEETTKAIMNGVLSAIEFMHNENLVHRNLKTENVLIFDNKTYSRVKITDFGLTRKIDSTVKHLEYVTNYHAPELCEIVVNEVLTVRDSVDIWALGIIFYYCLKGRFPWQKATIMYKPYWEWEQWLKRKNPALPKRWEPFSEKALKIFKRSLNPKPKDRWSAKDMRKCIMKEKLLKPIKVNSSASCNVAGTSASSSVESHKAQTLRKKSDSPDEYVYYPETTSKDDRLEEPKPQKKRSIISQWINTTLNTMAEISEQVVSARDE</sequence>
<organism evidence="4 5">
    <name type="scientific">Panagrellus redivivus</name>
    <name type="common">Microworm</name>
    <dbReference type="NCBI Taxonomy" id="6233"/>
    <lineage>
        <taxon>Eukaryota</taxon>
        <taxon>Metazoa</taxon>
        <taxon>Ecdysozoa</taxon>
        <taxon>Nematoda</taxon>
        <taxon>Chromadorea</taxon>
        <taxon>Rhabditida</taxon>
        <taxon>Tylenchina</taxon>
        <taxon>Panagrolaimomorpha</taxon>
        <taxon>Panagrolaimoidea</taxon>
        <taxon>Panagrolaimidae</taxon>
        <taxon>Panagrellus</taxon>
    </lineage>
</organism>
<dbReference type="AlphaFoldDB" id="A0A7E4UPQ2"/>
<dbReference type="GO" id="GO:0005524">
    <property type="term" value="F:ATP binding"/>
    <property type="evidence" value="ECO:0007669"/>
    <property type="project" value="UniProtKB-UniRule"/>
</dbReference>
<keyword evidence="1" id="KW-0547">Nucleotide-binding</keyword>
<dbReference type="WBParaSite" id="Pan_g11336.t1">
    <property type="protein sequence ID" value="Pan_g11336.t1"/>
    <property type="gene ID" value="Pan_g11336"/>
</dbReference>
<name>A0A7E4UPQ2_PANRE</name>
<dbReference type="InterPro" id="IPR011009">
    <property type="entry name" value="Kinase-like_dom_sf"/>
</dbReference>
<dbReference type="Gene3D" id="1.10.510.10">
    <property type="entry name" value="Transferase(Phosphotransferase) domain 1"/>
    <property type="match status" value="1"/>
</dbReference>
<evidence type="ECO:0000256" key="2">
    <source>
        <dbReference type="SAM" id="MobiDB-lite"/>
    </source>
</evidence>
<dbReference type="PANTHER" id="PTHR24359">
    <property type="entry name" value="SERINE/THREONINE-PROTEIN KINASE SBK1"/>
    <property type="match status" value="1"/>
</dbReference>
<feature type="region of interest" description="Disordered" evidence="2">
    <location>
        <begin position="396"/>
        <end position="444"/>
    </location>
</feature>
<protein>
    <submittedName>
        <fullName evidence="5">Protein kinase domain-containing protein</fullName>
    </submittedName>
</protein>
<dbReference type="Gene3D" id="3.30.200.20">
    <property type="entry name" value="Phosphorylase Kinase, domain 1"/>
    <property type="match status" value="1"/>
</dbReference>